<dbReference type="GO" id="GO:0050660">
    <property type="term" value="F:flavin adenine dinucleotide binding"/>
    <property type="evidence" value="ECO:0007669"/>
    <property type="project" value="TreeGrafter"/>
</dbReference>
<evidence type="ECO:0000313" key="12">
    <source>
        <dbReference type="Proteomes" id="UP000887564"/>
    </source>
</evidence>
<dbReference type="GO" id="GO:0006103">
    <property type="term" value="P:2-oxoglutarate metabolic process"/>
    <property type="evidence" value="ECO:0007669"/>
    <property type="project" value="TreeGrafter"/>
</dbReference>
<keyword evidence="8" id="KW-0676">Redox-active center</keyword>
<evidence type="ECO:0000256" key="8">
    <source>
        <dbReference type="ARBA" id="ARBA00023284"/>
    </source>
</evidence>
<proteinExistence type="inferred from homology"/>
<evidence type="ECO:0000259" key="11">
    <source>
        <dbReference type="Pfam" id="PF07992"/>
    </source>
</evidence>
<dbReference type="InterPro" id="IPR036188">
    <property type="entry name" value="FAD/NAD-bd_sf"/>
</dbReference>
<reference evidence="13" key="1">
    <citation type="submission" date="2022-11" db="UniProtKB">
        <authorList>
            <consortium name="WormBaseParasite"/>
        </authorList>
    </citation>
    <scope>IDENTIFICATION</scope>
</reference>
<evidence type="ECO:0000313" key="13">
    <source>
        <dbReference type="WBParaSite" id="PEQ_0000234801-mRNA-1"/>
    </source>
</evidence>
<dbReference type="GO" id="GO:0045252">
    <property type="term" value="C:oxoglutarate dehydrogenase complex"/>
    <property type="evidence" value="ECO:0007669"/>
    <property type="project" value="TreeGrafter"/>
</dbReference>
<protein>
    <recommendedName>
        <fullName evidence="3">dihydrolipoyl dehydrogenase</fullName>
        <ecNumber evidence="3">1.8.1.4</ecNumber>
    </recommendedName>
    <alternativeName>
        <fullName evidence="9">Dihydrolipoamide dehydrogenase</fullName>
    </alternativeName>
</protein>
<organism evidence="12 13">
    <name type="scientific">Parascaris equorum</name>
    <name type="common">Equine roundworm</name>
    <dbReference type="NCBI Taxonomy" id="6256"/>
    <lineage>
        <taxon>Eukaryota</taxon>
        <taxon>Metazoa</taxon>
        <taxon>Ecdysozoa</taxon>
        <taxon>Nematoda</taxon>
        <taxon>Chromadorea</taxon>
        <taxon>Rhabditida</taxon>
        <taxon>Spirurina</taxon>
        <taxon>Ascaridomorpha</taxon>
        <taxon>Ascaridoidea</taxon>
        <taxon>Ascarididae</taxon>
        <taxon>Parascaris</taxon>
    </lineage>
</organism>
<dbReference type="GO" id="GO:0005739">
    <property type="term" value="C:mitochondrion"/>
    <property type="evidence" value="ECO:0007669"/>
    <property type="project" value="TreeGrafter"/>
</dbReference>
<feature type="domain" description="FAD/NAD(P)-binding" evidence="11">
    <location>
        <begin position="22"/>
        <end position="165"/>
    </location>
</feature>
<dbReference type="EC" id="1.8.1.4" evidence="3"/>
<dbReference type="GO" id="GO:0004148">
    <property type="term" value="F:dihydrolipoyl dehydrogenase (NADH) activity"/>
    <property type="evidence" value="ECO:0007669"/>
    <property type="project" value="UniProtKB-EC"/>
</dbReference>
<name>A0A914R7V8_PAREQ</name>
<dbReference type="InterPro" id="IPR023753">
    <property type="entry name" value="FAD/NAD-binding_dom"/>
</dbReference>
<dbReference type="Gene3D" id="3.50.50.60">
    <property type="entry name" value="FAD/NAD(P)-binding domain"/>
    <property type="match status" value="1"/>
</dbReference>
<dbReference type="PRINTS" id="PR00411">
    <property type="entry name" value="PNDRDTASEI"/>
</dbReference>
<evidence type="ECO:0000256" key="4">
    <source>
        <dbReference type="ARBA" id="ARBA00022630"/>
    </source>
</evidence>
<dbReference type="WBParaSite" id="PEQ_0000234801-mRNA-1">
    <property type="protein sequence ID" value="PEQ_0000234801-mRNA-1"/>
    <property type="gene ID" value="PEQ_0000234801"/>
</dbReference>
<keyword evidence="5" id="KW-0274">FAD</keyword>
<dbReference type="Pfam" id="PF07992">
    <property type="entry name" value="Pyr_redox_2"/>
    <property type="match status" value="1"/>
</dbReference>
<dbReference type="AlphaFoldDB" id="A0A914R7V8"/>
<evidence type="ECO:0000256" key="3">
    <source>
        <dbReference type="ARBA" id="ARBA00012608"/>
    </source>
</evidence>
<evidence type="ECO:0000256" key="2">
    <source>
        <dbReference type="ARBA" id="ARBA00007532"/>
    </source>
</evidence>
<keyword evidence="12" id="KW-1185">Reference proteome</keyword>
<dbReference type="SUPFAM" id="SSF51905">
    <property type="entry name" value="FAD/NAD(P)-binding domain"/>
    <property type="match status" value="1"/>
</dbReference>
<evidence type="ECO:0000256" key="10">
    <source>
        <dbReference type="ARBA" id="ARBA00049187"/>
    </source>
</evidence>
<dbReference type="PANTHER" id="PTHR22912:SF151">
    <property type="entry name" value="DIHYDROLIPOYL DEHYDROGENASE, MITOCHONDRIAL"/>
    <property type="match status" value="1"/>
</dbReference>
<comment type="similarity">
    <text evidence="2">Belongs to the class-I pyridine nucleotide-disulfide oxidoreductase family.</text>
</comment>
<dbReference type="PANTHER" id="PTHR22912">
    <property type="entry name" value="DISULFIDE OXIDOREDUCTASE"/>
    <property type="match status" value="1"/>
</dbReference>
<keyword evidence="4" id="KW-0285">Flavoprotein</keyword>
<evidence type="ECO:0000256" key="5">
    <source>
        <dbReference type="ARBA" id="ARBA00022827"/>
    </source>
</evidence>
<sequence length="192" mass="20402">MTMWKLNQRASLKGAEHLYQVDLVVIGSGPGGYVAAIKAAQLGMKTICVEKDPTFGGTCLNVGCIPSKSLLNNSHYYHMAKTGDLNNRGVEVKPTLNLEKMMAAKAGAVKALTGGIALLFKANKVQPINGVGTIVGPNEVCASSALLKINLATRATAHTCTSDGKSHHFNKSKPCECLKTLLCSIFAFFFLC</sequence>
<keyword evidence="6" id="KW-0560">Oxidoreductase</keyword>
<dbReference type="InterPro" id="IPR012999">
    <property type="entry name" value="Pyr_OxRdtase_I_AS"/>
</dbReference>
<evidence type="ECO:0000256" key="6">
    <source>
        <dbReference type="ARBA" id="ARBA00023002"/>
    </source>
</evidence>
<dbReference type="Proteomes" id="UP000887564">
    <property type="component" value="Unplaced"/>
</dbReference>
<evidence type="ECO:0000256" key="9">
    <source>
        <dbReference type="ARBA" id="ARBA00031281"/>
    </source>
</evidence>
<dbReference type="PROSITE" id="PS00076">
    <property type="entry name" value="PYRIDINE_REDOX_1"/>
    <property type="match status" value="1"/>
</dbReference>
<accession>A0A914R7V8</accession>
<evidence type="ECO:0000256" key="1">
    <source>
        <dbReference type="ARBA" id="ARBA00001974"/>
    </source>
</evidence>
<evidence type="ECO:0000256" key="7">
    <source>
        <dbReference type="ARBA" id="ARBA00023157"/>
    </source>
</evidence>
<comment type="cofactor">
    <cofactor evidence="1">
        <name>FAD</name>
        <dbReference type="ChEBI" id="CHEBI:57692"/>
    </cofactor>
</comment>
<dbReference type="InterPro" id="IPR050151">
    <property type="entry name" value="Class-I_Pyr_Nuc-Dis_Oxidored"/>
</dbReference>
<keyword evidence="7" id="KW-1015">Disulfide bond</keyword>
<comment type="catalytic activity">
    <reaction evidence="10">
        <text>N(6)-[(R)-dihydrolipoyl]-L-lysyl-[protein] + NAD(+) = N(6)-[(R)-lipoyl]-L-lysyl-[protein] + NADH + H(+)</text>
        <dbReference type="Rhea" id="RHEA:15045"/>
        <dbReference type="Rhea" id="RHEA-COMP:10474"/>
        <dbReference type="Rhea" id="RHEA-COMP:10475"/>
        <dbReference type="ChEBI" id="CHEBI:15378"/>
        <dbReference type="ChEBI" id="CHEBI:57540"/>
        <dbReference type="ChEBI" id="CHEBI:57945"/>
        <dbReference type="ChEBI" id="CHEBI:83099"/>
        <dbReference type="ChEBI" id="CHEBI:83100"/>
        <dbReference type="EC" id="1.8.1.4"/>
    </reaction>
</comment>